<dbReference type="GO" id="GO:0003723">
    <property type="term" value="F:RNA binding"/>
    <property type="evidence" value="ECO:0007669"/>
    <property type="project" value="TreeGrafter"/>
</dbReference>
<gene>
    <name evidence="7" type="primary">LOC118238744</name>
</gene>
<feature type="domain" description="Large ribosomal subunit protein uL15/eL18" evidence="5">
    <location>
        <begin position="85"/>
        <end position="149"/>
    </location>
</feature>
<accession>A0A9J7GWU7</accession>
<keyword evidence="6" id="KW-1185">Reference proteome</keyword>
<evidence type="ECO:0000256" key="1">
    <source>
        <dbReference type="ARBA" id="ARBA00011133"/>
    </source>
</evidence>
<evidence type="ECO:0000256" key="2">
    <source>
        <dbReference type="ARBA" id="ARBA00022980"/>
    </source>
</evidence>
<dbReference type="KEGG" id="cge:118238744"/>
<dbReference type="PANTHER" id="PTHR10934:SF2">
    <property type="entry name" value="LARGE RIBOSOMAL SUBUNIT PROTEIN EL18"/>
    <property type="match status" value="1"/>
</dbReference>
<sequence>MWGLRRSHGHHEERDTKEAVNKAEARTLRRYSLCSQISLQKPRKKEVAESGGDFRSGLQNGVLELLIPIQNSSEQGSQSHPEGWGKILTFDQLALESPKGRGTVLLSGPRKGRKVYWHFGKAPGTPHSHTKPYVYSKGWKLEVRTCQRQKGRPWL</sequence>
<dbReference type="GO" id="GO:0003735">
    <property type="term" value="F:structural constituent of ribosome"/>
    <property type="evidence" value="ECO:0007669"/>
    <property type="project" value="InterPro"/>
</dbReference>
<dbReference type="InterPro" id="IPR000039">
    <property type="entry name" value="Ribosomal_eL18"/>
</dbReference>
<dbReference type="GO" id="GO:0006412">
    <property type="term" value="P:translation"/>
    <property type="evidence" value="ECO:0007669"/>
    <property type="project" value="InterPro"/>
</dbReference>
<dbReference type="InterPro" id="IPR021131">
    <property type="entry name" value="Ribosomal_uL15/eL18"/>
</dbReference>
<dbReference type="PANTHER" id="PTHR10934">
    <property type="entry name" value="60S RIBOSOMAL PROTEIN L18"/>
    <property type="match status" value="1"/>
</dbReference>
<protein>
    <submittedName>
        <fullName evidence="7">60S ribosomal protein L18-like</fullName>
    </submittedName>
</protein>
<comment type="subunit">
    <text evidence="1">Component of the large ribosomal subunit.</text>
</comment>
<dbReference type="GO" id="GO:0005791">
    <property type="term" value="C:rough endoplasmic reticulum"/>
    <property type="evidence" value="ECO:0007669"/>
    <property type="project" value="UniProtKB-SubCell"/>
</dbReference>
<evidence type="ECO:0000259" key="5">
    <source>
        <dbReference type="Pfam" id="PF17135"/>
    </source>
</evidence>
<dbReference type="AlphaFoldDB" id="A0A9J7GWU7"/>
<evidence type="ECO:0000313" key="7">
    <source>
        <dbReference type="RefSeq" id="XP_035300119.1"/>
    </source>
</evidence>
<dbReference type="Gene3D" id="3.100.10.10">
    <property type="match status" value="1"/>
</dbReference>
<reference evidence="7" key="3">
    <citation type="submission" date="2025-08" db="UniProtKB">
        <authorList>
            <consortium name="RefSeq"/>
        </authorList>
    </citation>
    <scope>IDENTIFICATION</scope>
    <source>
        <strain evidence="7">17A/GY</strain>
        <tissue evidence="7">Liver</tissue>
    </source>
</reference>
<dbReference type="GeneID" id="118238744"/>
<organism evidence="6 7">
    <name type="scientific">Cricetulus griseus</name>
    <name type="common">Chinese hamster</name>
    <name type="synonym">Cricetulus barabensis griseus</name>
    <dbReference type="NCBI Taxonomy" id="10029"/>
    <lineage>
        <taxon>Eukaryota</taxon>
        <taxon>Metazoa</taxon>
        <taxon>Chordata</taxon>
        <taxon>Craniata</taxon>
        <taxon>Vertebrata</taxon>
        <taxon>Euteleostomi</taxon>
        <taxon>Mammalia</taxon>
        <taxon>Eutheria</taxon>
        <taxon>Euarchontoglires</taxon>
        <taxon>Glires</taxon>
        <taxon>Rodentia</taxon>
        <taxon>Myomorpha</taxon>
        <taxon>Muroidea</taxon>
        <taxon>Cricetidae</taxon>
        <taxon>Cricetinae</taxon>
        <taxon>Cricetulus</taxon>
    </lineage>
</organism>
<name>A0A9J7GWU7_CRIGR</name>
<dbReference type="Pfam" id="PF17135">
    <property type="entry name" value="Ribosomal_L18"/>
    <property type="match status" value="1"/>
</dbReference>
<dbReference type="RefSeq" id="XP_035300119.1">
    <property type="nucleotide sequence ID" value="XM_035444228.1"/>
</dbReference>
<feature type="region of interest" description="Disordered" evidence="4">
    <location>
        <begin position="1"/>
        <end position="20"/>
    </location>
</feature>
<reference evidence="6" key="2">
    <citation type="journal article" date="2020" name="Biotechnol. Bioeng.">
        <title>Chromosome-scale scaffolds for the Chinese hamster reference genome assembly to facilitate the study of the CHO epigenome.</title>
        <authorList>
            <person name="Hilliard W."/>
            <person name="MacDonald M."/>
            <person name="Lee K.H."/>
        </authorList>
    </citation>
    <scope>NUCLEOTIDE SEQUENCE [LARGE SCALE GENOMIC DNA]</scope>
    <source>
        <strain evidence="6">17A/GY</strain>
    </source>
</reference>
<evidence type="ECO:0000256" key="3">
    <source>
        <dbReference type="ARBA" id="ARBA00023274"/>
    </source>
</evidence>
<dbReference type="RefSeq" id="XP_035311838.1">
    <property type="nucleotide sequence ID" value="XM_035455947.1"/>
</dbReference>
<proteinExistence type="predicted"/>
<dbReference type="Proteomes" id="UP001108280">
    <property type="component" value="Chromosome 4"/>
</dbReference>
<reference evidence="6" key="1">
    <citation type="journal article" date="2018" name="Biotechnol. Bioeng.">
        <title>A reference genome of the Chinese hamster based on a hybrid assembly strategy.</title>
        <authorList>
            <person name="Rupp O."/>
            <person name="MacDonald M.L."/>
            <person name="Li S."/>
            <person name="Dhiman H."/>
            <person name="Polson S."/>
            <person name="Griep S."/>
            <person name="Heffner K."/>
            <person name="Hernandez I."/>
            <person name="Brinkrolf K."/>
            <person name="Jadhav V."/>
            <person name="Samoudi M."/>
            <person name="Hao H."/>
            <person name="Kingham B."/>
            <person name="Goesmann A."/>
            <person name="Betenbaugh M.J."/>
            <person name="Lewis N.E."/>
            <person name="Borth N."/>
            <person name="Lee K.H."/>
        </authorList>
    </citation>
    <scope>NUCLEOTIDE SEQUENCE [LARGE SCALE GENOMIC DNA]</scope>
    <source>
        <strain evidence="6">17A/GY</strain>
    </source>
</reference>
<dbReference type="OrthoDB" id="6353017at2759"/>
<dbReference type="GO" id="GO:0022625">
    <property type="term" value="C:cytosolic large ribosomal subunit"/>
    <property type="evidence" value="ECO:0007669"/>
    <property type="project" value="TreeGrafter"/>
</dbReference>
<keyword evidence="3" id="KW-0687">Ribonucleoprotein</keyword>
<feature type="compositionally biased region" description="Basic and acidic residues" evidence="4">
    <location>
        <begin position="10"/>
        <end position="20"/>
    </location>
</feature>
<keyword evidence="2" id="KW-0689">Ribosomal protein</keyword>
<evidence type="ECO:0000313" key="6">
    <source>
        <dbReference type="Proteomes" id="UP001108280"/>
    </source>
</evidence>
<evidence type="ECO:0000256" key="4">
    <source>
        <dbReference type="SAM" id="MobiDB-lite"/>
    </source>
</evidence>